<accession>A0ABZ3H2R9</accession>
<evidence type="ECO:0000313" key="5">
    <source>
        <dbReference type="EMBL" id="XAT63273.1"/>
    </source>
</evidence>
<gene>
    <name evidence="5" type="ORF">LPQ35_08410</name>
</gene>
<dbReference type="InterPro" id="IPR027417">
    <property type="entry name" value="P-loop_NTPase"/>
</dbReference>
<sequence length="227" mass="25473">MIELLNVRKNIGRKEILKGVNLTVEKKEVMVIVGPSGSGKSTLLRCVNRLTEITSGDIRINKVSIKDLDPISLRRIVGMVFQSPVMFEGSVRENITYGLRFSENDINTWETAEELAREVGIEHLLEEDANKLSGGEQQRVAIARTLALKPEILLLDEPTASLDPESAKKIENLVLNLVRSRELTVLWVTHDAEQAKRVGDRVAVLKDGRIVAIEEPKKIVWGEIYVR</sequence>
<dbReference type="InterPro" id="IPR017871">
    <property type="entry name" value="ABC_transporter-like_CS"/>
</dbReference>
<protein>
    <submittedName>
        <fullName evidence="5">Phosphate ABC transporter ATP-binding protein</fullName>
    </submittedName>
</protein>
<dbReference type="RefSeq" id="WP_193808338.1">
    <property type="nucleotide sequence ID" value="NZ_CP087714.1"/>
</dbReference>
<dbReference type="SMART" id="SM00382">
    <property type="entry name" value="AAA"/>
    <property type="match status" value="1"/>
</dbReference>
<name>A0ABZ3H2R9_GEOAI</name>
<dbReference type="PANTHER" id="PTHR43423:SF1">
    <property type="entry name" value="ABC TRANSPORTER I FAMILY MEMBER 17"/>
    <property type="match status" value="1"/>
</dbReference>
<organism evidence="5 6">
    <name type="scientific">Geoglobus acetivorans</name>
    <dbReference type="NCBI Taxonomy" id="565033"/>
    <lineage>
        <taxon>Archaea</taxon>
        <taxon>Methanobacteriati</taxon>
        <taxon>Methanobacteriota</taxon>
        <taxon>Archaeoglobi</taxon>
        <taxon>Archaeoglobales</taxon>
        <taxon>Archaeoglobaceae</taxon>
        <taxon>Geoglobus</taxon>
    </lineage>
</organism>
<dbReference type="InterPro" id="IPR003593">
    <property type="entry name" value="AAA+_ATPase"/>
</dbReference>
<dbReference type="EMBL" id="CP087714">
    <property type="protein sequence ID" value="XAT63273.1"/>
    <property type="molecule type" value="Genomic_DNA"/>
</dbReference>
<evidence type="ECO:0000256" key="1">
    <source>
        <dbReference type="ARBA" id="ARBA00022448"/>
    </source>
</evidence>
<dbReference type="PROSITE" id="PS50893">
    <property type="entry name" value="ABC_TRANSPORTER_2"/>
    <property type="match status" value="1"/>
</dbReference>
<keyword evidence="1" id="KW-0813">Transport</keyword>
<evidence type="ECO:0000259" key="4">
    <source>
        <dbReference type="PROSITE" id="PS50893"/>
    </source>
</evidence>
<feature type="domain" description="ABC transporter" evidence="4">
    <location>
        <begin position="2"/>
        <end position="226"/>
    </location>
</feature>
<evidence type="ECO:0000256" key="3">
    <source>
        <dbReference type="ARBA" id="ARBA00022840"/>
    </source>
</evidence>
<dbReference type="PROSITE" id="PS00211">
    <property type="entry name" value="ABC_TRANSPORTER_1"/>
    <property type="match status" value="1"/>
</dbReference>
<keyword evidence="2" id="KW-0547">Nucleotide-binding</keyword>
<dbReference type="InterPro" id="IPR005670">
    <property type="entry name" value="PstB-like"/>
</dbReference>
<dbReference type="GeneID" id="90449707"/>
<dbReference type="InterPro" id="IPR003439">
    <property type="entry name" value="ABC_transporter-like_ATP-bd"/>
</dbReference>
<dbReference type="GO" id="GO:0005524">
    <property type="term" value="F:ATP binding"/>
    <property type="evidence" value="ECO:0007669"/>
    <property type="project" value="UniProtKB-KW"/>
</dbReference>
<dbReference type="Gene3D" id="3.40.50.300">
    <property type="entry name" value="P-loop containing nucleotide triphosphate hydrolases"/>
    <property type="match status" value="1"/>
</dbReference>
<dbReference type="Proteomes" id="UP001492541">
    <property type="component" value="Chromosome"/>
</dbReference>
<proteinExistence type="predicted"/>
<evidence type="ECO:0000313" key="6">
    <source>
        <dbReference type="Proteomes" id="UP001492541"/>
    </source>
</evidence>
<dbReference type="PANTHER" id="PTHR43423">
    <property type="entry name" value="ABC TRANSPORTER I FAMILY MEMBER 17"/>
    <property type="match status" value="1"/>
</dbReference>
<dbReference type="SUPFAM" id="SSF52540">
    <property type="entry name" value="P-loop containing nucleoside triphosphate hydrolases"/>
    <property type="match status" value="1"/>
</dbReference>
<dbReference type="CDD" id="cd03260">
    <property type="entry name" value="ABC_PstB_phosphate_transporter"/>
    <property type="match status" value="1"/>
</dbReference>
<evidence type="ECO:0000256" key="2">
    <source>
        <dbReference type="ARBA" id="ARBA00022741"/>
    </source>
</evidence>
<dbReference type="Pfam" id="PF00005">
    <property type="entry name" value="ABC_tran"/>
    <property type="match status" value="1"/>
</dbReference>
<reference evidence="5 6" key="1">
    <citation type="submission" date="2021-11" db="EMBL/GenBank/DDBJ databases">
        <title>Whole genome of Geoglobus acetivorans.</title>
        <authorList>
            <person name="Liu D."/>
        </authorList>
    </citation>
    <scope>NUCLEOTIDE SEQUENCE [LARGE SCALE GENOMIC DNA]</scope>
    <source>
        <strain evidence="5 6">SBH6</strain>
    </source>
</reference>
<keyword evidence="3 5" id="KW-0067">ATP-binding</keyword>
<keyword evidence="6" id="KW-1185">Reference proteome</keyword>